<dbReference type="CTD" id="20196214"/>
<keyword evidence="4 7" id="KW-1133">Transmembrane helix</keyword>
<dbReference type="InParanoid" id="T1EI14"/>
<evidence type="ECO:0000256" key="6">
    <source>
        <dbReference type="PIRSR" id="PIRSR604254-1"/>
    </source>
</evidence>
<keyword evidence="6" id="KW-0479">Metal-binding</keyword>
<keyword evidence="5 7" id="KW-0472">Membrane</keyword>
<dbReference type="EnsemblMetazoa" id="HelroT133553">
    <property type="protein sequence ID" value="HelroP133553"/>
    <property type="gene ID" value="HelroG133553"/>
</dbReference>
<dbReference type="HOGENOM" id="CLU_052356_0_0_1"/>
<dbReference type="OMA" id="HRVVMCH"/>
<dbReference type="GO" id="GO:0046872">
    <property type="term" value="F:metal ion binding"/>
    <property type="evidence" value="ECO:0007669"/>
    <property type="project" value="UniProtKB-KW"/>
</dbReference>
<dbReference type="STRING" id="6412.T1EI14"/>
<feature type="binding site" evidence="6">
    <location>
        <position position="88"/>
    </location>
    <ligand>
        <name>Zn(2+)</name>
        <dbReference type="ChEBI" id="CHEBI:29105"/>
    </ligand>
</feature>
<evidence type="ECO:0000313" key="8">
    <source>
        <dbReference type="EMBL" id="ESO12830.1"/>
    </source>
</evidence>
<feature type="transmembrane region" description="Helical" evidence="7">
    <location>
        <begin position="172"/>
        <end position="192"/>
    </location>
</feature>
<keyword evidence="6" id="KW-0862">Zinc</keyword>
<feature type="binding site" evidence="6">
    <location>
        <position position="241"/>
    </location>
    <ligand>
        <name>Zn(2+)</name>
        <dbReference type="ChEBI" id="CHEBI:29105"/>
    </ligand>
</feature>
<reference evidence="10" key="1">
    <citation type="submission" date="2012-12" db="EMBL/GenBank/DDBJ databases">
        <authorList>
            <person name="Hellsten U."/>
            <person name="Grimwood J."/>
            <person name="Chapman J.A."/>
            <person name="Shapiro H."/>
            <person name="Aerts A."/>
            <person name="Otillar R.P."/>
            <person name="Terry A.Y."/>
            <person name="Boore J.L."/>
            <person name="Simakov O."/>
            <person name="Marletaz F."/>
            <person name="Cho S.-J."/>
            <person name="Edsinger-Gonzales E."/>
            <person name="Havlak P."/>
            <person name="Kuo D.-H."/>
            <person name="Larsson T."/>
            <person name="Lv J."/>
            <person name="Arendt D."/>
            <person name="Savage R."/>
            <person name="Osoegawa K."/>
            <person name="de Jong P."/>
            <person name="Lindberg D.R."/>
            <person name="Seaver E.C."/>
            <person name="Weisblat D.A."/>
            <person name="Putnam N.H."/>
            <person name="Grigoriev I.V."/>
            <person name="Rokhsar D.S."/>
        </authorList>
    </citation>
    <scope>NUCLEOTIDE SEQUENCE</scope>
</reference>
<comment type="similarity">
    <text evidence="2">Belongs to the ADIPOR family.</text>
</comment>
<reference evidence="9" key="3">
    <citation type="submission" date="2015-06" db="UniProtKB">
        <authorList>
            <consortium name="EnsemblMetazoa"/>
        </authorList>
    </citation>
    <scope>IDENTIFICATION</scope>
</reference>
<feature type="binding site" evidence="6">
    <location>
        <position position="245"/>
    </location>
    <ligand>
        <name>Zn(2+)</name>
        <dbReference type="ChEBI" id="CHEBI:29105"/>
    </ligand>
</feature>
<evidence type="ECO:0000256" key="5">
    <source>
        <dbReference type="ARBA" id="ARBA00023136"/>
    </source>
</evidence>
<gene>
    <name evidence="9" type="primary">20196214</name>
    <name evidence="8" type="ORF">HELRODRAFT_133553</name>
</gene>
<evidence type="ECO:0000256" key="7">
    <source>
        <dbReference type="SAM" id="Phobius"/>
    </source>
</evidence>
<feature type="transmembrane region" description="Helical" evidence="7">
    <location>
        <begin position="68"/>
        <end position="90"/>
    </location>
</feature>
<dbReference type="EMBL" id="AMQM01000246">
    <property type="status" value="NOT_ANNOTATED_CDS"/>
    <property type="molecule type" value="Genomic_DNA"/>
</dbReference>
<dbReference type="AlphaFoldDB" id="T1EI14"/>
<dbReference type="GO" id="GO:0016020">
    <property type="term" value="C:membrane"/>
    <property type="evidence" value="ECO:0007669"/>
    <property type="project" value="UniProtKB-SubCell"/>
</dbReference>
<dbReference type="EMBL" id="KB095811">
    <property type="protein sequence ID" value="ESO12830.1"/>
    <property type="molecule type" value="Genomic_DNA"/>
</dbReference>
<keyword evidence="3 7" id="KW-0812">Transmembrane</keyword>
<protein>
    <submittedName>
        <fullName evidence="8 9">Uncharacterized protein</fullName>
    </submittedName>
</protein>
<feature type="transmembrane region" description="Helical" evidence="7">
    <location>
        <begin position="129"/>
        <end position="151"/>
    </location>
</feature>
<evidence type="ECO:0000256" key="1">
    <source>
        <dbReference type="ARBA" id="ARBA00004141"/>
    </source>
</evidence>
<accession>T1EI14</accession>
<reference evidence="8 10" key="2">
    <citation type="journal article" date="2013" name="Nature">
        <title>Insights into bilaterian evolution from three spiralian genomes.</title>
        <authorList>
            <person name="Simakov O."/>
            <person name="Marletaz F."/>
            <person name="Cho S.J."/>
            <person name="Edsinger-Gonzales E."/>
            <person name="Havlak P."/>
            <person name="Hellsten U."/>
            <person name="Kuo D.H."/>
            <person name="Larsson T."/>
            <person name="Lv J."/>
            <person name="Arendt D."/>
            <person name="Savage R."/>
            <person name="Osoegawa K."/>
            <person name="de Jong P."/>
            <person name="Grimwood J."/>
            <person name="Chapman J.A."/>
            <person name="Shapiro H."/>
            <person name="Aerts A."/>
            <person name="Otillar R.P."/>
            <person name="Terry A.Y."/>
            <person name="Boore J.L."/>
            <person name="Grigoriev I.V."/>
            <person name="Lindberg D.R."/>
            <person name="Seaver E.C."/>
            <person name="Weisblat D.A."/>
            <person name="Putnam N.H."/>
            <person name="Rokhsar D.S."/>
        </authorList>
    </citation>
    <scope>NUCLEOTIDE SEQUENCE</scope>
</reference>
<evidence type="ECO:0000256" key="3">
    <source>
        <dbReference type="ARBA" id="ARBA00022692"/>
    </source>
</evidence>
<evidence type="ECO:0000256" key="4">
    <source>
        <dbReference type="ARBA" id="ARBA00022989"/>
    </source>
</evidence>
<name>T1EI14_HELRO</name>
<dbReference type="GeneID" id="20196214"/>
<dbReference type="eggNOG" id="KOG0748">
    <property type="taxonomic scope" value="Eukaryota"/>
</dbReference>
<organism evidence="9 10">
    <name type="scientific">Helobdella robusta</name>
    <name type="common">Californian leech</name>
    <dbReference type="NCBI Taxonomy" id="6412"/>
    <lineage>
        <taxon>Eukaryota</taxon>
        <taxon>Metazoa</taxon>
        <taxon>Spiralia</taxon>
        <taxon>Lophotrochozoa</taxon>
        <taxon>Annelida</taxon>
        <taxon>Clitellata</taxon>
        <taxon>Hirudinea</taxon>
        <taxon>Rhynchobdellida</taxon>
        <taxon>Glossiphoniidae</taxon>
        <taxon>Helobdella</taxon>
    </lineage>
</organism>
<dbReference type="KEGG" id="hro:HELRODRAFT_133553"/>
<evidence type="ECO:0000313" key="10">
    <source>
        <dbReference type="Proteomes" id="UP000015101"/>
    </source>
</evidence>
<comment type="subcellular location">
    <subcellularLocation>
        <location evidence="1">Membrane</location>
        <topology evidence="1">Multi-pass membrane protein</topology>
    </subcellularLocation>
</comment>
<feature type="transmembrane region" description="Helical" evidence="7">
    <location>
        <begin position="102"/>
        <end position="123"/>
    </location>
</feature>
<dbReference type="RefSeq" id="XP_009009550.1">
    <property type="nucleotide sequence ID" value="XM_009011302.1"/>
</dbReference>
<evidence type="ECO:0000313" key="9">
    <source>
        <dbReference type="EnsemblMetazoa" id="HelroP133553"/>
    </source>
</evidence>
<dbReference type="Pfam" id="PF03006">
    <property type="entry name" value="HlyIII"/>
    <property type="match status" value="1"/>
</dbReference>
<dbReference type="PANTHER" id="PTHR20855">
    <property type="entry name" value="ADIPOR/PROGESTIN RECEPTOR-RELATED"/>
    <property type="match status" value="1"/>
</dbReference>
<evidence type="ECO:0000256" key="2">
    <source>
        <dbReference type="ARBA" id="ARBA00007018"/>
    </source>
</evidence>
<sequence>VPTVFHEPYIIRGYRRTGMAWFYYLMSIFQLHNETMNIWSHILGIILILKSWYNLSYEFDFINDSYSWPLLVGLISSFLLFFFSSFAHCFQSKSELIHHIVFMFDYVGVGLYSLSSAVMFLEFTSTNQYFYLMIPIFNYLSTFLATMVCIGCCMSKSIYQKPYPFARKLWQILPIAGIYILIIAPVVNRLVICYLNRKCLQSLSTHIEHILWFLASGFFFSSNIPECWSHLGACDHFFASHQMFHLSIMCSILKQFESVTMDFK</sequence>
<proteinExistence type="inferred from homology"/>
<dbReference type="PANTHER" id="PTHR20855:SF92">
    <property type="entry name" value="PROGESTIN AND ADIPOQ RECEPTOR FAMILY MEMBER 3-LIKE"/>
    <property type="match status" value="1"/>
</dbReference>
<dbReference type="InterPro" id="IPR004254">
    <property type="entry name" value="AdipoR/HlyIII-related"/>
</dbReference>
<dbReference type="Proteomes" id="UP000015101">
    <property type="component" value="Unassembled WGS sequence"/>
</dbReference>
<keyword evidence="10" id="KW-1185">Reference proteome</keyword>
<dbReference type="GO" id="GO:0038023">
    <property type="term" value="F:signaling receptor activity"/>
    <property type="evidence" value="ECO:0000318"/>
    <property type="project" value="GO_Central"/>
</dbReference>
<dbReference type="OrthoDB" id="535992at2759"/>